<name>A0ACC4B9E3_POPAL</name>
<reference evidence="1 2" key="1">
    <citation type="journal article" date="2024" name="Plant Biotechnol. J.">
        <title>Genome and CRISPR/Cas9 system of a widespread forest tree (Populus alba) in the world.</title>
        <authorList>
            <person name="Liu Y.J."/>
            <person name="Jiang P.F."/>
            <person name="Han X.M."/>
            <person name="Li X.Y."/>
            <person name="Wang H.M."/>
            <person name="Wang Y.J."/>
            <person name="Wang X.X."/>
            <person name="Zeng Q.Y."/>
        </authorList>
    </citation>
    <scope>NUCLEOTIDE SEQUENCE [LARGE SCALE GENOMIC DNA]</scope>
    <source>
        <strain evidence="2">cv. PAL-ZL1</strain>
    </source>
</reference>
<keyword evidence="2" id="KW-1185">Reference proteome</keyword>
<dbReference type="EMBL" id="RCHU02000012">
    <property type="protein sequence ID" value="KAL3575218.1"/>
    <property type="molecule type" value="Genomic_DNA"/>
</dbReference>
<proteinExistence type="predicted"/>
<sequence length="82" mass="9728">MMISVMWEVWEHREQLTPITQKKESLVSEGERKRRGLNCFSSRRGADREGSRRRDTIRCFTVFFSSNLLLKIEEGCETEETE</sequence>
<comment type="caution">
    <text evidence="1">The sequence shown here is derived from an EMBL/GenBank/DDBJ whole genome shotgun (WGS) entry which is preliminary data.</text>
</comment>
<protein>
    <submittedName>
        <fullName evidence="1">Uncharacterized protein</fullName>
    </submittedName>
</protein>
<evidence type="ECO:0000313" key="2">
    <source>
        <dbReference type="Proteomes" id="UP000309997"/>
    </source>
</evidence>
<accession>A0ACC4B9E3</accession>
<organism evidence="1 2">
    <name type="scientific">Populus alba</name>
    <name type="common">White poplar</name>
    <dbReference type="NCBI Taxonomy" id="43335"/>
    <lineage>
        <taxon>Eukaryota</taxon>
        <taxon>Viridiplantae</taxon>
        <taxon>Streptophyta</taxon>
        <taxon>Embryophyta</taxon>
        <taxon>Tracheophyta</taxon>
        <taxon>Spermatophyta</taxon>
        <taxon>Magnoliopsida</taxon>
        <taxon>eudicotyledons</taxon>
        <taxon>Gunneridae</taxon>
        <taxon>Pentapetalae</taxon>
        <taxon>rosids</taxon>
        <taxon>fabids</taxon>
        <taxon>Malpighiales</taxon>
        <taxon>Salicaceae</taxon>
        <taxon>Saliceae</taxon>
        <taxon>Populus</taxon>
    </lineage>
</organism>
<gene>
    <name evidence="1" type="ORF">D5086_023319</name>
</gene>
<evidence type="ECO:0000313" key="1">
    <source>
        <dbReference type="EMBL" id="KAL3575218.1"/>
    </source>
</evidence>
<dbReference type="Proteomes" id="UP000309997">
    <property type="component" value="Unassembled WGS sequence"/>
</dbReference>